<name>S3CA60_OPHP1</name>
<sequence length="484" mass="53481">MKSLTTHPASTAYSLVAALTALGHAAHAHDLLSGQFPLGICQKASPSPELQICSQDGTAISSIGSHGSSGPLGKNTSDAVAPLSHISIWSQATPCYQNASREASPEFCVFTSPTFADSHGITLVTTSKRAAHFSQKPAFVQPDTVRGTNRDIVFETEHGRDADLPALKYRIEAMPAKGYGVVATQPILRGDLIMSTTASILFDYQVYDELSEDVSRKLQAAGIDSLPELHRARYMNLSTHDGAESTHEATVSKILNTNAFDIDSDDDGPYGFFAVFPEISRFNHDCRPNSDYYFDHDTLTQYVHAVRPIAAGEEITVSYIDLIQTRKQRLRKLKSSWGFPCSCSLCTQSDALSKASDARIAQIHELRVDLQDYTESSRATPEMAELLVSLYQQERMDAMIYEAYSYAAIEWNGAGEPWTAIKYARLAIEYGMLSVGSWDAEVDDMRQMATDPWTHWSWLLRKTKRMQWGKKGDQQNAKSGQGKP</sequence>
<evidence type="ECO:0000313" key="2">
    <source>
        <dbReference type="EMBL" id="EPE03123.1"/>
    </source>
</evidence>
<gene>
    <name evidence="2" type="ORF">F503_01459</name>
</gene>
<dbReference type="PROSITE" id="PS50280">
    <property type="entry name" value="SET"/>
    <property type="match status" value="1"/>
</dbReference>
<feature type="domain" description="SET" evidence="1">
    <location>
        <begin position="165"/>
        <end position="320"/>
    </location>
</feature>
<dbReference type="InterPro" id="IPR011990">
    <property type="entry name" value="TPR-like_helical_dom_sf"/>
</dbReference>
<evidence type="ECO:0000313" key="3">
    <source>
        <dbReference type="Proteomes" id="UP000016923"/>
    </source>
</evidence>
<dbReference type="Pfam" id="PF00856">
    <property type="entry name" value="SET"/>
    <property type="match status" value="1"/>
</dbReference>
<dbReference type="PANTHER" id="PTHR47332:SF6">
    <property type="entry name" value="SET DOMAIN-CONTAINING PROTEIN"/>
    <property type="match status" value="1"/>
</dbReference>
<dbReference type="SMART" id="SM00317">
    <property type="entry name" value="SET"/>
    <property type="match status" value="1"/>
</dbReference>
<dbReference type="STRING" id="1262450.S3CA60"/>
<dbReference type="EMBL" id="KE148170">
    <property type="protein sequence ID" value="EPE03123.1"/>
    <property type="molecule type" value="Genomic_DNA"/>
</dbReference>
<dbReference type="InterPro" id="IPR001214">
    <property type="entry name" value="SET_dom"/>
</dbReference>
<organism evidence="2 3">
    <name type="scientific">Ophiostoma piceae (strain UAMH 11346)</name>
    <name type="common">Sap stain fungus</name>
    <dbReference type="NCBI Taxonomy" id="1262450"/>
    <lineage>
        <taxon>Eukaryota</taxon>
        <taxon>Fungi</taxon>
        <taxon>Dikarya</taxon>
        <taxon>Ascomycota</taxon>
        <taxon>Pezizomycotina</taxon>
        <taxon>Sordariomycetes</taxon>
        <taxon>Sordariomycetidae</taxon>
        <taxon>Ophiostomatales</taxon>
        <taxon>Ophiostomataceae</taxon>
        <taxon>Ophiostoma</taxon>
    </lineage>
</organism>
<dbReference type="PANTHER" id="PTHR47332">
    <property type="entry name" value="SET DOMAIN-CONTAINING PROTEIN 5"/>
    <property type="match status" value="1"/>
</dbReference>
<dbReference type="Gene3D" id="1.25.40.10">
    <property type="entry name" value="Tetratricopeptide repeat domain"/>
    <property type="match status" value="1"/>
</dbReference>
<dbReference type="HOGENOM" id="CLU_028281_6_1_1"/>
<keyword evidence="3" id="KW-1185">Reference proteome</keyword>
<evidence type="ECO:0000259" key="1">
    <source>
        <dbReference type="PROSITE" id="PS50280"/>
    </source>
</evidence>
<dbReference type="InterPro" id="IPR046341">
    <property type="entry name" value="SET_dom_sf"/>
</dbReference>
<dbReference type="InterPro" id="IPR053185">
    <property type="entry name" value="SET_domain_protein"/>
</dbReference>
<dbReference type="VEuPathDB" id="FungiDB:F503_01459"/>
<dbReference type="AlphaFoldDB" id="S3CA60"/>
<reference evidence="2 3" key="1">
    <citation type="journal article" date="2013" name="BMC Genomics">
        <title>The genome and transcriptome of the pine saprophyte Ophiostoma piceae, and a comparison with the bark beetle-associated pine pathogen Grosmannia clavigera.</title>
        <authorList>
            <person name="Haridas S."/>
            <person name="Wang Y."/>
            <person name="Lim L."/>
            <person name="Massoumi Alamouti S."/>
            <person name="Jackman S."/>
            <person name="Docking R."/>
            <person name="Robertson G."/>
            <person name="Birol I."/>
            <person name="Bohlmann J."/>
            <person name="Breuil C."/>
        </authorList>
    </citation>
    <scope>NUCLEOTIDE SEQUENCE [LARGE SCALE GENOMIC DNA]</scope>
    <source>
        <strain evidence="2 3">UAMH 11346</strain>
    </source>
</reference>
<proteinExistence type="predicted"/>
<dbReference type="Proteomes" id="UP000016923">
    <property type="component" value="Unassembled WGS sequence"/>
</dbReference>
<dbReference type="SUPFAM" id="SSF82199">
    <property type="entry name" value="SET domain"/>
    <property type="match status" value="1"/>
</dbReference>
<dbReference type="Gene3D" id="2.170.270.10">
    <property type="entry name" value="SET domain"/>
    <property type="match status" value="1"/>
</dbReference>
<dbReference type="CDD" id="cd20071">
    <property type="entry name" value="SET_SMYD"/>
    <property type="match status" value="1"/>
</dbReference>
<protein>
    <submittedName>
        <fullName evidence="2">Set domain-containing protein</fullName>
    </submittedName>
</protein>
<dbReference type="eggNOG" id="KOG2084">
    <property type="taxonomic scope" value="Eukaryota"/>
</dbReference>
<accession>S3CA60</accession>
<dbReference type="OrthoDB" id="265717at2759"/>
<dbReference type="OMA" id="PYEERQM"/>